<dbReference type="Proteomes" id="UP001152172">
    <property type="component" value="Unassembled WGS sequence"/>
</dbReference>
<keyword evidence="3" id="KW-1185">Reference proteome</keyword>
<proteinExistence type="predicted"/>
<reference evidence="2" key="1">
    <citation type="submission" date="2022-05" db="EMBL/GenBank/DDBJ databases">
        <authorList>
            <person name="Colautti A."/>
            <person name="Iacumin L."/>
        </authorList>
    </citation>
    <scope>NUCLEOTIDE SEQUENCE</scope>
    <source>
        <strain evidence="2">DSM 30747</strain>
    </source>
</reference>
<comment type="caution">
    <text evidence="2">The sequence shown here is derived from an EMBL/GenBank/DDBJ whole genome shotgun (WGS) entry which is preliminary data.</text>
</comment>
<accession>A0A9X3LAP3</accession>
<feature type="domain" description="DUF4183" evidence="1">
    <location>
        <begin position="46"/>
        <end position="116"/>
    </location>
</feature>
<sequence length="119" mass="13599">MKNQPYIPRKATAHFSQPLIIPIMVNRPESKVISHKEVITTEFFVLSDGIKKVYTERDAIADYGIQRIMNPVSVSYMNLFINGILQPKVNYQVNEGILILLTEDVPEKGCPIILQMIRI</sequence>
<organism evidence="2 3">
    <name type="scientific">Psychrobacillus psychrodurans</name>
    <dbReference type="NCBI Taxonomy" id="126157"/>
    <lineage>
        <taxon>Bacteria</taxon>
        <taxon>Bacillati</taxon>
        <taxon>Bacillota</taxon>
        <taxon>Bacilli</taxon>
        <taxon>Bacillales</taxon>
        <taxon>Bacillaceae</taxon>
        <taxon>Psychrobacillus</taxon>
    </lineage>
</organism>
<dbReference type="EMBL" id="JAMKBI010000011">
    <property type="protein sequence ID" value="MCZ8534548.1"/>
    <property type="molecule type" value="Genomic_DNA"/>
</dbReference>
<dbReference type="AlphaFoldDB" id="A0A9X3LAP3"/>
<gene>
    <name evidence="2" type="ORF">M9R61_14655</name>
</gene>
<name>A0A9X3LAP3_9BACI</name>
<protein>
    <submittedName>
        <fullName evidence="2">DUF4183 domain-containing protein</fullName>
    </submittedName>
</protein>
<dbReference type="InterPro" id="IPR025237">
    <property type="entry name" value="DUF4183"/>
</dbReference>
<dbReference type="Pfam" id="PF13799">
    <property type="entry name" value="DUF4183"/>
    <property type="match status" value="1"/>
</dbReference>
<evidence type="ECO:0000313" key="2">
    <source>
        <dbReference type="EMBL" id="MCZ8534548.1"/>
    </source>
</evidence>
<evidence type="ECO:0000313" key="3">
    <source>
        <dbReference type="Proteomes" id="UP001152172"/>
    </source>
</evidence>
<evidence type="ECO:0000259" key="1">
    <source>
        <dbReference type="Pfam" id="PF13799"/>
    </source>
</evidence>
<dbReference type="RefSeq" id="WP_269922687.1">
    <property type="nucleotide sequence ID" value="NZ_JAMKBI010000011.1"/>
</dbReference>